<sequence>MAVVNVSLQILPVVEEKNLYGVVDKVIEYIDSCRVKYEVGPMETTMEGELDELLKIVSAAQKICTDNGAKRVESMVKIDYRPTGITMEEKIGKYRK</sequence>
<feature type="domain" description="Thiamine-binding protein" evidence="2">
    <location>
        <begin position="6"/>
        <end position="94"/>
    </location>
</feature>
<dbReference type="PANTHER" id="PTHR33777">
    <property type="entry name" value="UPF0045 PROTEIN ECM15"/>
    <property type="match status" value="1"/>
</dbReference>
<dbReference type="EMBL" id="JAGGLM010000011">
    <property type="protein sequence ID" value="MBP2033177.1"/>
    <property type="molecule type" value="Genomic_DNA"/>
</dbReference>
<gene>
    <name evidence="3" type="ORF">J2Z42_001864</name>
</gene>
<dbReference type="RefSeq" id="WP_209702327.1">
    <property type="nucleotide sequence ID" value="NZ_JAGGLM010000011.1"/>
</dbReference>
<accession>A0ABS4KT19</accession>
<evidence type="ECO:0000313" key="4">
    <source>
        <dbReference type="Proteomes" id="UP001519307"/>
    </source>
</evidence>
<proteinExistence type="inferred from homology"/>
<keyword evidence="4" id="KW-1185">Reference proteome</keyword>
<dbReference type="Proteomes" id="UP001519307">
    <property type="component" value="Unassembled WGS sequence"/>
</dbReference>
<dbReference type="PANTHER" id="PTHR33777:SF1">
    <property type="entry name" value="UPF0045 PROTEIN ECM15"/>
    <property type="match status" value="1"/>
</dbReference>
<evidence type="ECO:0000313" key="3">
    <source>
        <dbReference type="EMBL" id="MBP2033177.1"/>
    </source>
</evidence>
<reference evidence="3 4" key="1">
    <citation type="submission" date="2021-03" db="EMBL/GenBank/DDBJ databases">
        <title>Genomic Encyclopedia of Type Strains, Phase IV (KMG-IV): sequencing the most valuable type-strain genomes for metagenomic binning, comparative biology and taxonomic classification.</title>
        <authorList>
            <person name="Goeker M."/>
        </authorList>
    </citation>
    <scope>NUCLEOTIDE SEQUENCE [LARGE SCALE GENOMIC DNA]</scope>
    <source>
        <strain evidence="3 4">DSM 28783</strain>
    </source>
</reference>
<comment type="caution">
    <text evidence="3">The sequence shown here is derived from an EMBL/GenBank/DDBJ whole genome shotgun (WGS) entry which is preliminary data.</text>
</comment>
<dbReference type="InterPro" id="IPR029756">
    <property type="entry name" value="MTH1187/YkoF-like"/>
</dbReference>
<organism evidence="3 4">
    <name type="scientific">Clostridium algifaecis</name>
    <dbReference type="NCBI Taxonomy" id="1472040"/>
    <lineage>
        <taxon>Bacteria</taxon>
        <taxon>Bacillati</taxon>
        <taxon>Bacillota</taxon>
        <taxon>Clostridia</taxon>
        <taxon>Eubacteriales</taxon>
        <taxon>Clostridiaceae</taxon>
        <taxon>Clostridium</taxon>
    </lineage>
</organism>
<dbReference type="InterPro" id="IPR051614">
    <property type="entry name" value="UPF0045_domain"/>
</dbReference>
<dbReference type="InterPro" id="IPR002767">
    <property type="entry name" value="Thiamine_BP"/>
</dbReference>
<protein>
    <submittedName>
        <fullName evidence="3">Uncharacterized protein (TIGR00106 family)</fullName>
    </submittedName>
</protein>
<comment type="similarity">
    <text evidence="1">Belongs to the UPF0045 family.</text>
</comment>
<dbReference type="Gene3D" id="3.30.70.930">
    <property type="match status" value="1"/>
</dbReference>
<dbReference type="Pfam" id="PF01910">
    <property type="entry name" value="Thiamine_BP"/>
    <property type="match status" value="1"/>
</dbReference>
<evidence type="ECO:0000259" key="2">
    <source>
        <dbReference type="Pfam" id="PF01910"/>
    </source>
</evidence>
<dbReference type="SUPFAM" id="SSF89957">
    <property type="entry name" value="MTH1187/YkoF-like"/>
    <property type="match status" value="1"/>
</dbReference>
<evidence type="ECO:0000256" key="1">
    <source>
        <dbReference type="ARBA" id="ARBA00010272"/>
    </source>
</evidence>
<name>A0ABS4KT19_9CLOT</name>